<accession>A0A915KJZ5</accession>
<name>A0A915KJZ5_ROMCU</name>
<dbReference type="Proteomes" id="UP000887565">
    <property type="component" value="Unplaced"/>
</dbReference>
<evidence type="ECO:0000313" key="2">
    <source>
        <dbReference type="WBParaSite" id="nRc.2.0.1.t38747-RA"/>
    </source>
</evidence>
<reference evidence="2" key="1">
    <citation type="submission" date="2022-11" db="UniProtKB">
        <authorList>
            <consortium name="WormBaseParasite"/>
        </authorList>
    </citation>
    <scope>IDENTIFICATION</scope>
</reference>
<dbReference type="AlphaFoldDB" id="A0A915KJZ5"/>
<organism evidence="1 2">
    <name type="scientific">Romanomermis culicivorax</name>
    <name type="common">Nematode worm</name>
    <dbReference type="NCBI Taxonomy" id="13658"/>
    <lineage>
        <taxon>Eukaryota</taxon>
        <taxon>Metazoa</taxon>
        <taxon>Ecdysozoa</taxon>
        <taxon>Nematoda</taxon>
        <taxon>Enoplea</taxon>
        <taxon>Dorylaimia</taxon>
        <taxon>Mermithida</taxon>
        <taxon>Mermithoidea</taxon>
        <taxon>Mermithidae</taxon>
        <taxon>Romanomermis</taxon>
    </lineage>
</organism>
<keyword evidence="1" id="KW-1185">Reference proteome</keyword>
<protein>
    <submittedName>
        <fullName evidence="2">Uncharacterized protein</fullName>
    </submittedName>
</protein>
<proteinExistence type="predicted"/>
<evidence type="ECO:0000313" key="1">
    <source>
        <dbReference type="Proteomes" id="UP000887565"/>
    </source>
</evidence>
<sequence length="67" mass="7737">VSPVNRELFCVRILLFNVKGRTSFEELRTVDGKVYESFEAACGARNLLDNEDVWQRTLPRPQTPKII</sequence>
<dbReference type="WBParaSite" id="nRc.2.0.1.t38747-RA">
    <property type="protein sequence ID" value="nRc.2.0.1.t38747-RA"/>
    <property type="gene ID" value="nRc.2.0.1.g38747"/>
</dbReference>